<feature type="compositionally biased region" description="Basic residues" evidence="10">
    <location>
        <begin position="71"/>
        <end position="83"/>
    </location>
</feature>
<dbReference type="GO" id="GO:0044725">
    <property type="term" value="P:epigenetic programming in the zygotic pronuclei"/>
    <property type="evidence" value="ECO:0007669"/>
    <property type="project" value="Ensembl"/>
</dbReference>
<dbReference type="GO" id="GO:0008343">
    <property type="term" value="P:adult feeding behavior"/>
    <property type="evidence" value="ECO:0007669"/>
    <property type="project" value="Ensembl"/>
</dbReference>
<dbReference type="GO" id="GO:0005184">
    <property type="term" value="F:neuropeptide hormone activity"/>
    <property type="evidence" value="ECO:0007669"/>
    <property type="project" value="TreeGrafter"/>
</dbReference>
<keyword evidence="5" id="KW-0960">Knottin</keyword>
<dbReference type="Ensembl" id="ENSUAMT00000009281.1">
    <property type="protein sequence ID" value="ENSUAMP00000008223.1"/>
    <property type="gene ID" value="ENSUAMG00000006996.1"/>
</dbReference>
<dbReference type="GO" id="GO:0009755">
    <property type="term" value="P:hormone-mediated signaling pathway"/>
    <property type="evidence" value="ECO:0007669"/>
    <property type="project" value="InterPro"/>
</dbReference>
<sequence length="132" mass="14893">QEPAGLSFKLFFIQPTLLLPHPETSWSPLRFLPLYCSSWPPETSDFLLLSLFEALNKKSKKISRKEAEKKRSSKKKPSRKNVARPRPPPPTPCVATRDSCKPPAPVCCDPCASCQCRFFRSACACRVLRPDC</sequence>
<evidence type="ECO:0000256" key="10">
    <source>
        <dbReference type="SAM" id="MobiDB-lite"/>
    </source>
</evidence>
<dbReference type="GO" id="GO:0042438">
    <property type="term" value="P:melanin biosynthetic process"/>
    <property type="evidence" value="ECO:0007669"/>
    <property type="project" value="Ensembl"/>
</dbReference>
<reference evidence="12" key="2">
    <citation type="submission" date="2025-08" db="UniProtKB">
        <authorList>
            <consortium name="Ensembl"/>
        </authorList>
    </citation>
    <scope>IDENTIFICATION</scope>
</reference>
<dbReference type="SMART" id="SM00792">
    <property type="entry name" value="Agouti"/>
    <property type="match status" value="1"/>
</dbReference>
<dbReference type="GO" id="GO:0031782">
    <property type="term" value="F:type 4 melanocortin receptor binding"/>
    <property type="evidence" value="ECO:0007669"/>
    <property type="project" value="Ensembl"/>
</dbReference>
<keyword evidence="13" id="KW-1185">Reference proteome</keyword>
<evidence type="ECO:0000256" key="8">
    <source>
        <dbReference type="ARBA" id="ARBA00033432"/>
    </source>
</evidence>
<evidence type="ECO:0000256" key="2">
    <source>
        <dbReference type="ARBA" id="ARBA00017885"/>
    </source>
</evidence>
<feature type="disulfide bond" evidence="9">
    <location>
        <begin position="111"/>
        <end position="132"/>
    </location>
</feature>
<evidence type="ECO:0000256" key="3">
    <source>
        <dbReference type="ARBA" id="ARBA00022525"/>
    </source>
</evidence>
<keyword evidence="3" id="KW-0964">Secreted</keyword>
<evidence type="ECO:0000256" key="5">
    <source>
        <dbReference type="ARBA" id="ARBA00022854"/>
    </source>
</evidence>
<dbReference type="InterPro" id="IPR036836">
    <property type="entry name" value="Agouti_dom_sf"/>
</dbReference>
<dbReference type="Gene3D" id="4.10.760.10">
    <property type="entry name" value="Agouti domain"/>
    <property type="match status" value="1"/>
</dbReference>
<organism evidence="12 13">
    <name type="scientific">Ursus americanus</name>
    <name type="common">American black bear</name>
    <name type="synonym">Euarctos americanus</name>
    <dbReference type="NCBI Taxonomy" id="9643"/>
    <lineage>
        <taxon>Eukaryota</taxon>
        <taxon>Metazoa</taxon>
        <taxon>Chordata</taxon>
        <taxon>Craniata</taxon>
        <taxon>Vertebrata</taxon>
        <taxon>Euteleostomi</taxon>
        <taxon>Mammalia</taxon>
        <taxon>Eutheria</taxon>
        <taxon>Laurasiatheria</taxon>
        <taxon>Carnivora</taxon>
        <taxon>Caniformia</taxon>
        <taxon>Ursidae</taxon>
        <taxon>Ursus</taxon>
    </lineage>
</organism>
<evidence type="ECO:0000256" key="1">
    <source>
        <dbReference type="ARBA" id="ARBA00004613"/>
    </source>
</evidence>
<feature type="domain" description="Agouti" evidence="11">
    <location>
        <begin position="93"/>
        <end position="132"/>
    </location>
</feature>
<dbReference type="PANTHER" id="PTHR16551:SF1">
    <property type="entry name" value="AGOUTI-SIGNALING PROTEIN"/>
    <property type="match status" value="1"/>
</dbReference>
<accession>A0A452QRP3</accession>
<comment type="subcellular location">
    <subcellularLocation>
        <location evidence="1">Secreted</location>
    </subcellularLocation>
</comment>
<feature type="disulfide bond" evidence="9">
    <location>
        <begin position="107"/>
        <end position="125"/>
    </location>
</feature>
<dbReference type="GO" id="GO:0031781">
    <property type="term" value="F:type 3 melanocortin receptor binding"/>
    <property type="evidence" value="ECO:0007669"/>
    <property type="project" value="Ensembl"/>
</dbReference>
<evidence type="ECO:0000259" key="11">
    <source>
        <dbReference type="PROSITE" id="PS51150"/>
    </source>
</evidence>
<dbReference type="GO" id="GO:0048023">
    <property type="term" value="P:positive regulation of melanin biosynthetic process"/>
    <property type="evidence" value="ECO:0007669"/>
    <property type="project" value="Ensembl"/>
</dbReference>
<evidence type="ECO:0000256" key="9">
    <source>
        <dbReference type="PROSITE-ProRule" id="PRU00494"/>
    </source>
</evidence>
<dbReference type="AlphaFoldDB" id="A0A452QRP3"/>
<keyword evidence="4" id="KW-0732">Signal</keyword>
<proteinExistence type="predicted"/>
<dbReference type="Proteomes" id="UP000291022">
    <property type="component" value="Unassembled WGS sequence"/>
</dbReference>
<gene>
    <name evidence="12" type="primary">ASIP</name>
</gene>
<feature type="disulfide bond" evidence="9">
    <location>
        <begin position="100"/>
        <end position="114"/>
    </location>
</feature>
<dbReference type="InterPro" id="IPR007733">
    <property type="entry name" value="Agouti"/>
</dbReference>
<name>A0A452QRP3_URSAM</name>
<feature type="disulfide bond" evidence="9">
    <location>
        <begin position="93"/>
        <end position="108"/>
    </location>
</feature>
<evidence type="ECO:0000256" key="6">
    <source>
        <dbReference type="ARBA" id="ARBA00023157"/>
    </source>
</evidence>
<protein>
    <recommendedName>
        <fullName evidence="2">Agouti-signaling protein</fullName>
    </recommendedName>
    <alternativeName>
        <fullName evidence="8">Agouti switch protein</fullName>
    </alternativeName>
</protein>
<dbReference type="GO" id="GO:0006091">
    <property type="term" value="P:generation of precursor metabolites and energy"/>
    <property type="evidence" value="ECO:0007669"/>
    <property type="project" value="Ensembl"/>
</dbReference>
<reference evidence="12" key="3">
    <citation type="submission" date="2025-09" db="UniProtKB">
        <authorList>
            <consortium name="Ensembl"/>
        </authorList>
    </citation>
    <scope>IDENTIFICATION</scope>
</reference>
<dbReference type="GO" id="GO:0032438">
    <property type="term" value="P:melanosome organization"/>
    <property type="evidence" value="ECO:0007669"/>
    <property type="project" value="Ensembl"/>
</dbReference>
<keyword evidence="7" id="KW-0325">Glycoprotein</keyword>
<dbReference type="STRING" id="9643.ENSUAMP00000008223"/>
<dbReference type="PROSITE" id="PS51150">
    <property type="entry name" value="AGOUTI_2"/>
    <property type="match status" value="1"/>
</dbReference>
<dbReference type="GO" id="GO:0005615">
    <property type="term" value="C:extracellular space"/>
    <property type="evidence" value="ECO:0007669"/>
    <property type="project" value="Ensembl"/>
</dbReference>
<dbReference type="Pfam" id="PF05039">
    <property type="entry name" value="Agouti"/>
    <property type="match status" value="1"/>
</dbReference>
<dbReference type="GeneTree" id="ENSGT00940000154258"/>
<evidence type="ECO:0000256" key="7">
    <source>
        <dbReference type="ARBA" id="ARBA00023180"/>
    </source>
</evidence>
<feature type="region of interest" description="Disordered" evidence="10">
    <location>
        <begin position="59"/>
        <end position="103"/>
    </location>
</feature>
<dbReference type="GO" id="GO:0032402">
    <property type="term" value="P:melanosome transport"/>
    <property type="evidence" value="ECO:0007669"/>
    <property type="project" value="Ensembl"/>
</dbReference>
<evidence type="ECO:0000313" key="13">
    <source>
        <dbReference type="Proteomes" id="UP000291022"/>
    </source>
</evidence>
<reference evidence="13" key="1">
    <citation type="submission" date="2016-06" db="EMBL/GenBank/DDBJ databases">
        <title>De novo assembly and RNA-Seq shows season-dependent expression and editing in black bear kidneys.</title>
        <authorList>
            <person name="Korstanje R."/>
            <person name="Srivastava A."/>
            <person name="Sarsani V.K."/>
            <person name="Sheehan S.M."/>
            <person name="Seger R.L."/>
            <person name="Barter M.E."/>
            <person name="Lindqvist C."/>
            <person name="Brody L.C."/>
            <person name="Mullikin J.C."/>
        </authorList>
    </citation>
    <scope>NUCLEOTIDE SEQUENCE [LARGE SCALE GENOMIC DNA]</scope>
</reference>
<dbReference type="PANTHER" id="PTHR16551">
    <property type="entry name" value="AGOUTI RELATED"/>
    <property type="match status" value="1"/>
</dbReference>
<dbReference type="PROSITE" id="PS60024">
    <property type="entry name" value="AGOUTI_1"/>
    <property type="match status" value="1"/>
</dbReference>
<feature type="disulfide bond" evidence="9">
    <location>
        <begin position="116"/>
        <end position="123"/>
    </location>
</feature>
<evidence type="ECO:0000313" key="12">
    <source>
        <dbReference type="Ensembl" id="ENSUAMP00000008223.1"/>
    </source>
</evidence>
<dbReference type="InterPro" id="IPR027300">
    <property type="entry name" value="Agouti_dom"/>
</dbReference>
<keyword evidence="6 9" id="KW-1015">Disulfide bond</keyword>
<evidence type="ECO:0000256" key="4">
    <source>
        <dbReference type="ARBA" id="ARBA00022729"/>
    </source>
</evidence>
<dbReference type="SUPFAM" id="SSF57055">
    <property type="entry name" value="Agouti-related protein"/>
    <property type="match status" value="1"/>
</dbReference>